<name>A0A167C0V2_METRR</name>
<dbReference type="EMBL" id="AZHC01000018">
    <property type="protein sequence ID" value="OAA40651.1"/>
    <property type="molecule type" value="Genomic_DNA"/>
</dbReference>
<reference evidence="2 3" key="1">
    <citation type="journal article" date="2016" name="Genome Biol. Evol.">
        <title>Divergent and convergent evolution of fungal pathogenicity.</title>
        <authorList>
            <person name="Shang Y."/>
            <person name="Xiao G."/>
            <person name="Zheng P."/>
            <person name="Cen K."/>
            <person name="Zhan S."/>
            <person name="Wang C."/>
        </authorList>
    </citation>
    <scope>NUCLEOTIDE SEQUENCE [LARGE SCALE GENOMIC DNA]</scope>
    <source>
        <strain evidence="2 3">RCEF 4871</strain>
    </source>
</reference>
<proteinExistence type="predicted"/>
<dbReference type="OrthoDB" id="10427367at2759"/>
<dbReference type="AlphaFoldDB" id="A0A167C0V2"/>
<keyword evidence="3" id="KW-1185">Reference proteome</keyword>
<accession>A0A167C0V2</accession>
<keyword evidence="1" id="KW-0732">Signal</keyword>
<evidence type="ECO:0000256" key="1">
    <source>
        <dbReference type="SAM" id="SignalP"/>
    </source>
</evidence>
<comment type="caution">
    <text evidence="2">The sequence shown here is derived from an EMBL/GenBank/DDBJ whole genome shotgun (WGS) entry which is preliminary data.</text>
</comment>
<feature type="signal peptide" evidence="1">
    <location>
        <begin position="1"/>
        <end position="17"/>
    </location>
</feature>
<protein>
    <submittedName>
        <fullName evidence="2">Uncharacterized protein</fullName>
    </submittedName>
</protein>
<feature type="chain" id="PRO_5007884497" evidence="1">
    <location>
        <begin position="18"/>
        <end position="366"/>
    </location>
</feature>
<evidence type="ECO:0000313" key="2">
    <source>
        <dbReference type="EMBL" id="OAA40651.1"/>
    </source>
</evidence>
<sequence>MNMKLLALFSLATAILAGREHTAPSTDRAIRPPRADEKAKAGEWWEAPRLHLETVTMTPQLAHALNKMRAAPDWPRLRVDANNNNNNKNNTMRGPEFCSYIRGLAWMTTTSLKDIDSLAGQDESTILGEVPEQKGSLVRLLRTMILWEKFLSVLEIQLWESPPPEQEAQVRMAHCYTDYTLKTQQWLRRLEQQAHRFSSPGSKARCMVYSRLNLLYRQYADVAMRLYARASFRVPLYRAEQLLDASFPKETPSWWNPTFEAPEPNTPIRRYLLRRENVYIPRYRHTRFEEAIRAWECASSDDAHGQTDKESMLAEMRLAEKIAILHALSRQDKIHLFYDAIEQPILARYAAEMDKMSANLRNRTTS</sequence>
<dbReference type="Proteomes" id="UP000243498">
    <property type="component" value="Unassembled WGS sequence"/>
</dbReference>
<gene>
    <name evidence="2" type="ORF">NOR_05739</name>
</gene>
<organism evidence="2 3">
    <name type="scientific">Metarhizium rileyi (strain RCEF 4871)</name>
    <name type="common">Nomuraea rileyi</name>
    <dbReference type="NCBI Taxonomy" id="1649241"/>
    <lineage>
        <taxon>Eukaryota</taxon>
        <taxon>Fungi</taxon>
        <taxon>Dikarya</taxon>
        <taxon>Ascomycota</taxon>
        <taxon>Pezizomycotina</taxon>
        <taxon>Sordariomycetes</taxon>
        <taxon>Hypocreomycetidae</taxon>
        <taxon>Hypocreales</taxon>
        <taxon>Clavicipitaceae</taxon>
        <taxon>Metarhizium</taxon>
    </lineage>
</organism>
<evidence type="ECO:0000313" key="3">
    <source>
        <dbReference type="Proteomes" id="UP000243498"/>
    </source>
</evidence>